<reference evidence="3" key="2">
    <citation type="submission" date="2025-08" db="UniProtKB">
        <authorList>
            <consortium name="Ensembl"/>
        </authorList>
    </citation>
    <scope>IDENTIFICATION</scope>
</reference>
<dbReference type="Pfam" id="PF00106">
    <property type="entry name" value="adh_short"/>
    <property type="match status" value="1"/>
</dbReference>
<feature type="signal peptide" evidence="2">
    <location>
        <begin position="1"/>
        <end position="16"/>
    </location>
</feature>
<accession>A0A4X2M3N3</accession>
<evidence type="ECO:0008006" key="5">
    <source>
        <dbReference type="Google" id="ProtNLM"/>
    </source>
</evidence>
<dbReference type="Proteomes" id="UP000314987">
    <property type="component" value="Unassembled WGS sequence"/>
</dbReference>
<dbReference type="GO" id="GO:0008202">
    <property type="term" value="P:steroid metabolic process"/>
    <property type="evidence" value="ECO:0007669"/>
    <property type="project" value="TreeGrafter"/>
</dbReference>
<dbReference type="InterPro" id="IPR036291">
    <property type="entry name" value="NAD(P)-bd_dom_sf"/>
</dbReference>
<evidence type="ECO:0000256" key="1">
    <source>
        <dbReference type="ARBA" id="ARBA00006484"/>
    </source>
</evidence>
<comment type="similarity">
    <text evidence="1">Belongs to the short-chain dehydrogenases/reductases (SDR) family.</text>
</comment>
<dbReference type="Ensembl" id="ENSVURT00010035177.1">
    <property type="protein sequence ID" value="ENSVURP00010030893.1"/>
    <property type="gene ID" value="ENSVURG00010023630.1"/>
</dbReference>
<keyword evidence="4" id="KW-1185">Reference proteome</keyword>
<dbReference type="AlphaFoldDB" id="A0A4X2M3N3"/>
<dbReference type="InterPro" id="IPR002347">
    <property type="entry name" value="SDR_fam"/>
</dbReference>
<dbReference type="GO" id="GO:0016491">
    <property type="term" value="F:oxidoreductase activity"/>
    <property type="evidence" value="ECO:0007669"/>
    <property type="project" value="TreeGrafter"/>
</dbReference>
<dbReference type="Gene3D" id="3.40.50.720">
    <property type="entry name" value="NAD(P)-binding Rossmann-like Domain"/>
    <property type="match status" value="1"/>
</dbReference>
<name>A0A4X2M3N3_VOMUR</name>
<keyword evidence="2" id="KW-0732">Signal</keyword>
<organism evidence="3 4">
    <name type="scientific">Vombatus ursinus</name>
    <name type="common">Common wombat</name>
    <dbReference type="NCBI Taxonomy" id="29139"/>
    <lineage>
        <taxon>Eukaryota</taxon>
        <taxon>Metazoa</taxon>
        <taxon>Chordata</taxon>
        <taxon>Craniata</taxon>
        <taxon>Vertebrata</taxon>
        <taxon>Euteleostomi</taxon>
        <taxon>Mammalia</taxon>
        <taxon>Metatheria</taxon>
        <taxon>Diprotodontia</taxon>
        <taxon>Vombatidae</taxon>
        <taxon>Vombatus</taxon>
    </lineage>
</organism>
<dbReference type="PANTHER" id="PTHR43313:SF11">
    <property type="entry name" value="RETINOL DEHYDROGENASE 16"/>
    <property type="match status" value="1"/>
</dbReference>
<sequence>MWLYLLVLVCLYYVFCWHWEKKVVQNLPEKYVFITGCDSGFGNLLAKQLDLQGLRVIASCLTENGAEELKRNTSDRLETVILDVTKTESITAATQWHDSYFKQILFFSLGLCGLVNNAEVGLPTFPNEWLKKKDFIKILDVSLIGLIEVTLSMLPMVRKAQGRVANVSSVAGRLSVFEEGVLYS</sequence>
<evidence type="ECO:0000313" key="4">
    <source>
        <dbReference type="Proteomes" id="UP000314987"/>
    </source>
</evidence>
<proteinExistence type="inferred from homology"/>
<dbReference type="OMA" id="PMVRKAQ"/>
<evidence type="ECO:0000256" key="2">
    <source>
        <dbReference type="SAM" id="SignalP"/>
    </source>
</evidence>
<reference evidence="4" key="1">
    <citation type="submission" date="2018-12" db="EMBL/GenBank/DDBJ databases">
        <authorList>
            <person name="Yazar S."/>
        </authorList>
    </citation>
    <scope>NUCLEOTIDE SEQUENCE [LARGE SCALE GENOMIC DNA]</scope>
</reference>
<protein>
    <recommendedName>
        <fullName evidence="5">Retinol dehydrogenase 16</fullName>
    </recommendedName>
</protein>
<reference evidence="3" key="3">
    <citation type="submission" date="2025-09" db="UniProtKB">
        <authorList>
            <consortium name="Ensembl"/>
        </authorList>
    </citation>
    <scope>IDENTIFICATION</scope>
</reference>
<evidence type="ECO:0000313" key="3">
    <source>
        <dbReference type="Ensembl" id="ENSVURP00010030893.1"/>
    </source>
</evidence>
<dbReference type="PANTHER" id="PTHR43313">
    <property type="entry name" value="SHORT-CHAIN DEHYDROGENASE/REDUCTASE FAMILY 9C"/>
    <property type="match status" value="1"/>
</dbReference>
<dbReference type="GeneTree" id="ENSGT00940000154118"/>
<dbReference type="STRING" id="29139.ENSVURP00010030893"/>
<feature type="chain" id="PRO_5021378723" description="Retinol dehydrogenase 16" evidence="2">
    <location>
        <begin position="17"/>
        <end position="184"/>
    </location>
</feature>
<dbReference type="PRINTS" id="PR00081">
    <property type="entry name" value="GDHRDH"/>
</dbReference>
<dbReference type="SUPFAM" id="SSF51735">
    <property type="entry name" value="NAD(P)-binding Rossmann-fold domains"/>
    <property type="match status" value="1"/>
</dbReference>